<dbReference type="SUPFAM" id="SSF82153">
    <property type="entry name" value="FAS1 domain"/>
    <property type="match status" value="2"/>
</dbReference>
<dbReference type="GeneID" id="107425400"/>
<dbReference type="Proteomes" id="UP001652623">
    <property type="component" value="Chromosome 7"/>
</dbReference>
<organism evidence="5 6">
    <name type="scientific">Ziziphus jujuba</name>
    <name type="common">Chinese jujube</name>
    <name type="synonym">Ziziphus sativa</name>
    <dbReference type="NCBI Taxonomy" id="326968"/>
    <lineage>
        <taxon>Eukaryota</taxon>
        <taxon>Viridiplantae</taxon>
        <taxon>Streptophyta</taxon>
        <taxon>Embryophyta</taxon>
        <taxon>Tracheophyta</taxon>
        <taxon>Spermatophyta</taxon>
        <taxon>Magnoliopsida</taxon>
        <taxon>eudicotyledons</taxon>
        <taxon>Gunneridae</taxon>
        <taxon>Pentapetalae</taxon>
        <taxon>rosids</taxon>
        <taxon>fabids</taxon>
        <taxon>Rosales</taxon>
        <taxon>Rhamnaceae</taxon>
        <taxon>Paliureae</taxon>
        <taxon>Ziziphus</taxon>
    </lineage>
</organism>
<keyword evidence="5" id="KW-1185">Reference proteome</keyword>
<dbReference type="InterPro" id="IPR000782">
    <property type="entry name" value="FAS1_domain"/>
</dbReference>
<feature type="domain" description="FAS1" evidence="4">
    <location>
        <begin position="288"/>
        <end position="383"/>
    </location>
</feature>
<evidence type="ECO:0000256" key="1">
    <source>
        <dbReference type="ARBA" id="ARBA00007843"/>
    </source>
</evidence>
<evidence type="ECO:0000256" key="3">
    <source>
        <dbReference type="SAM" id="SignalP"/>
    </source>
</evidence>
<name>A0A6P4AAA6_ZIZJJ</name>
<dbReference type="InterPro" id="IPR052806">
    <property type="entry name" value="Fasciclin-like_AGP"/>
</dbReference>
<feature type="domain" description="FAS1" evidence="4">
    <location>
        <begin position="115"/>
        <end position="215"/>
    </location>
</feature>
<evidence type="ECO:0000256" key="2">
    <source>
        <dbReference type="SAM" id="MobiDB-lite"/>
    </source>
</evidence>
<feature type="region of interest" description="Disordered" evidence="2">
    <location>
        <begin position="430"/>
        <end position="449"/>
    </location>
</feature>
<reference evidence="6" key="1">
    <citation type="submission" date="2025-08" db="UniProtKB">
        <authorList>
            <consortium name="RefSeq"/>
        </authorList>
    </citation>
    <scope>IDENTIFICATION</scope>
    <source>
        <tissue evidence="6">Seedling</tissue>
    </source>
</reference>
<dbReference type="KEGG" id="zju:107425400"/>
<dbReference type="Gene3D" id="2.30.180.10">
    <property type="entry name" value="FAS1 domain"/>
    <property type="match status" value="1"/>
</dbReference>
<dbReference type="SMART" id="SM00554">
    <property type="entry name" value="FAS1"/>
    <property type="match status" value="2"/>
</dbReference>
<dbReference type="AlphaFoldDB" id="A0A6P4AAA6"/>
<dbReference type="InterPro" id="IPR036378">
    <property type="entry name" value="FAS1_dom_sf"/>
</dbReference>
<accession>A0A6P4AAA6</accession>
<evidence type="ECO:0000313" key="5">
    <source>
        <dbReference type="Proteomes" id="UP001652623"/>
    </source>
</evidence>
<sequence>MASSLRFALLLSMISILVTLCFSSATSVHGAQPSSSHGVPATSTHGVQASFTSSKITAPPPSLPLSPPHEIQDHSFFSQTALLPPILSHLGFHELATAAPSLTDLSVSAWNGPSTLFAPSDASLRTCLSCSVPNLLREHIVPGLFTIEYLRRLAFGTKIETLSPGRCITVTSETFKNYNASDSKVFIGGVEITQPDLFNNGLLVVHGLQGFIAPLSPFSCEVERLTSLSFPFHPDHRAQEPIQPPTQPAIMRLMLRDAMLRLRNNGFSILSLAMKVKYAELVSLNNMTVFALDDASIFSGSHSYISNVRFHIVPNHVLTMADLDKLPVGTSLPTLDRGQSLVITTAGGSGGSTAPLRINYVRIKVPEVMRNLKIVVHSVFLPFPHIHPVAAVYDEILGGGGGGSDEVNNQVPDRTLEGITCAPFESHGGGCPMPPNAKPAVEVEDHHGL</sequence>
<feature type="signal peptide" evidence="3">
    <location>
        <begin position="1"/>
        <end position="23"/>
    </location>
</feature>
<keyword evidence="3" id="KW-0732">Signal</keyword>
<proteinExistence type="inferred from homology"/>
<comment type="similarity">
    <text evidence="1">Belongs to the fasciclin-like AGP family.</text>
</comment>
<dbReference type="PANTHER" id="PTHR33985">
    <property type="entry name" value="OS02G0491300 PROTEIN-RELATED"/>
    <property type="match status" value="1"/>
</dbReference>
<dbReference type="Pfam" id="PF02469">
    <property type="entry name" value="Fasciclin"/>
    <property type="match status" value="1"/>
</dbReference>
<gene>
    <name evidence="6" type="primary">LOC107425400</name>
</gene>
<feature type="chain" id="PRO_5045310886" evidence="3">
    <location>
        <begin position="24"/>
        <end position="449"/>
    </location>
</feature>
<protein>
    <submittedName>
        <fullName evidence="6">Fasciclin-like arabinogalactan protein 21</fullName>
    </submittedName>
</protein>
<evidence type="ECO:0000259" key="4">
    <source>
        <dbReference type="SMART" id="SM00554"/>
    </source>
</evidence>
<evidence type="ECO:0000313" key="6">
    <source>
        <dbReference type="RefSeq" id="XP_015890889.3"/>
    </source>
</evidence>
<dbReference type="InParanoid" id="A0A6P4AAA6"/>
<dbReference type="PANTHER" id="PTHR33985:SF2">
    <property type="entry name" value="EXPRESSED PROTEIN"/>
    <property type="match status" value="1"/>
</dbReference>
<dbReference type="RefSeq" id="XP_015890889.3">
    <property type="nucleotide sequence ID" value="XM_016035403.4"/>
</dbReference>